<name>A0ABT9ZYS7_9BACI</name>
<proteinExistence type="predicted"/>
<organism evidence="2 3">
    <name type="scientific">Evansella vedderi</name>
    <dbReference type="NCBI Taxonomy" id="38282"/>
    <lineage>
        <taxon>Bacteria</taxon>
        <taxon>Bacillati</taxon>
        <taxon>Bacillota</taxon>
        <taxon>Bacilli</taxon>
        <taxon>Bacillales</taxon>
        <taxon>Bacillaceae</taxon>
        <taxon>Evansella</taxon>
    </lineage>
</organism>
<feature type="transmembrane region" description="Helical" evidence="1">
    <location>
        <begin position="401"/>
        <end position="420"/>
    </location>
</feature>
<feature type="transmembrane region" description="Helical" evidence="1">
    <location>
        <begin position="29"/>
        <end position="47"/>
    </location>
</feature>
<evidence type="ECO:0000256" key="1">
    <source>
        <dbReference type="SAM" id="Phobius"/>
    </source>
</evidence>
<feature type="transmembrane region" description="Helical" evidence="1">
    <location>
        <begin position="254"/>
        <end position="282"/>
    </location>
</feature>
<feature type="transmembrane region" description="Helical" evidence="1">
    <location>
        <begin position="141"/>
        <end position="164"/>
    </location>
</feature>
<sequence length="456" mass="52315">MYNLLTFIQLLLCRLKNKIFILSLQRPEIIFVILLVAFSGLMAALYMPSLLNYTLEVNIGMFPGTSYVLLCSAILPFLIWILKQNNKNVEEISIFGYIFRNYFKYFKIFGMYVVSGTLSLILLYIVLSVYVNILLFQSMLFWHLIGLVLFITSYALALLTNNVLTSRNLIKENRFLSFKLFLIFYLLLFLILPIHEPLGSLWLSESISIPVLLLLLVIGIVLYIIAVSSEIKTGQQNLGIKSDFERLSKNSNHIYLFLILIDIKKSVIFYVLSILFLLFLAFITDQSFVMLDLFQVIVIIGTIGIIFQKVSVVARPLKIIRASNFTFAIWLLITYIVLAILSVLVFFILISLVSGQNLSFILENQDLPLYTTIIFFCTYLSIIVAYLLGDYLGPTAQSISSGIILIISYWVIPEVFYRIMSLENTLLESLVAIVVLFILFLVKWVTIYEYKDSEVI</sequence>
<reference evidence="2 3" key="1">
    <citation type="submission" date="2023-07" db="EMBL/GenBank/DDBJ databases">
        <title>Genomic Encyclopedia of Type Strains, Phase IV (KMG-IV): sequencing the most valuable type-strain genomes for metagenomic binning, comparative biology and taxonomic classification.</title>
        <authorList>
            <person name="Goeker M."/>
        </authorList>
    </citation>
    <scope>NUCLEOTIDE SEQUENCE [LARGE SCALE GENOMIC DNA]</scope>
    <source>
        <strain evidence="2 3">DSM 9768</strain>
    </source>
</reference>
<keyword evidence="1" id="KW-0472">Membrane</keyword>
<feature type="transmembrane region" description="Helical" evidence="1">
    <location>
        <begin position="288"/>
        <end position="307"/>
    </location>
</feature>
<feature type="transmembrane region" description="Helical" evidence="1">
    <location>
        <begin position="207"/>
        <end position="226"/>
    </location>
</feature>
<dbReference type="EMBL" id="JAUSUG010000016">
    <property type="protein sequence ID" value="MDQ0256411.1"/>
    <property type="molecule type" value="Genomic_DNA"/>
</dbReference>
<feature type="transmembrane region" description="Helical" evidence="1">
    <location>
        <begin position="109"/>
        <end position="135"/>
    </location>
</feature>
<feature type="transmembrane region" description="Helical" evidence="1">
    <location>
        <begin position="369"/>
        <end position="389"/>
    </location>
</feature>
<comment type="caution">
    <text evidence="2">The sequence shown here is derived from an EMBL/GenBank/DDBJ whole genome shotgun (WGS) entry which is preliminary data.</text>
</comment>
<protein>
    <submittedName>
        <fullName evidence="2">Uncharacterized protein</fullName>
    </submittedName>
</protein>
<dbReference type="RefSeq" id="WP_307328485.1">
    <property type="nucleotide sequence ID" value="NZ_JAUSUG010000016.1"/>
</dbReference>
<feature type="transmembrane region" description="Helical" evidence="1">
    <location>
        <begin position="327"/>
        <end position="349"/>
    </location>
</feature>
<dbReference type="Proteomes" id="UP001230005">
    <property type="component" value="Unassembled WGS sequence"/>
</dbReference>
<keyword evidence="3" id="KW-1185">Reference proteome</keyword>
<accession>A0ABT9ZYS7</accession>
<evidence type="ECO:0000313" key="3">
    <source>
        <dbReference type="Proteomes" id="UP001230005"/>
    </source>
</evidence>
<evidence type="ECO:0000313" key="2">
    <source>
        <dbReference type="EMBL" id="MDQ0256411.1"/>
    </source>
</evidence>
<keyword evidence="1" id="KW-1133">Transmembrane helix</keyword>
<keyword evidence="1" id="KW-0812">Transmembrane</keyword>
<feature type="transmembrane region" description="Helical" evidence="1">
    <location>
        <begin position="176"/>
        <end position="195"/>
    </location>
</feature>
<gene>
    <name evidence="2" type="ORF">J2S74_003831</name>
</gene>
<feature type="transmembrane region" description="Helical" evidence="1">
    <location>
        <begin position="426"/>
        <end position="446"/>
    </location>
</feature>
<feature type="transmembrane region" description="Helical" evidence="1">
    <location>
        <begin position="59"/>
        <end position="82"/>
    </location>
</feature>